<evidence type="ECO:0000313" key="3">
    <source>
        <dbReference type="Proteomes" id="UP000256977"/>
    </source>
</evidence>
<dbReference type="RefSeq" id="WP_116061041.1">
    <property type="nucleotide sequence ID" value="NZ_QRDZ01000009.1"/>
</dbReference>
<keyword evidence="3" id="KW-1185">Reference proteome</keyword>
<dbReference type="OrthoDB" id="2678686at2"/>
<dbReference type="PROSITE" id="PS51257">
    <property type="entry name" value="PROKAR_LIPOPROTEIN"/>
    <property type="match status" value="1"/>
</dbReference>
<keyword evidence="1" id="KW-0732">Signal</keyword>
<sequence>MTKGYKPQGARGRRIGRWMGAAAALALVLSGCTAQATGNTGESSFILSSDVKAELQAKKLPLIQGEQIAMKEQVRFADLLNVREGIVLYNREDGVYRTSLASLEQAEKLTDARAEEVSANGRRALHNQDGRQYVGDLENGMEYALDDVEANSHWVFADAAGEYVIGGVPGMIGLIHVTTGQAKWLNVKERLYKGENGYSYGNPRYYAGDIYVDGSFDDEENAIYKYSPEENKVELFLDFPGGKKRDSINQYRFLPDGKLLFDGTYDRQNGLFVYDPQTKAVTALVYGTIVDNLSVGVSYSLAPDGKKLLFHTRDENNHHLYQAELDGTQLTNSRYILRDELYASVSSLAYWNEDSDSYYLKYVPPGGTVESIVSYKF</sequence>
<protein>
    <recommendedName>
        <fullName evidence="4">WD40 repeat protein</fullName>
    </recommendedName>
</protein>
<accession>A0A3D9JU19</accession>
<evidence type="ECO:0008006" key="4">
    <source>
        <dbReference type="Google" id="ProtNLM"/>
    </source>
</evidence>
<dbReference type="SUPFAM" id="SSF82171">
    <property type="entry name" value="DPP6 N-terminal domain-like"/>
    <property type="match status" value="1"/>
</dbReference>
<organism evidence="2 3">
    <name type="scientific">Cohnella phaseoli</name>
    <dbReference type="NCBI Taxonomy" id="456490"/>
    <lineage>
        <taxon>Bacteria</taxon>
        <taxon>Bacillati</taxon>
        <taxon>Bacillota</taxon>
        <taxon>Bacilli</taxon>
        <taxon>Bacillales</taxon>
        <taxon>Paenibacillaceae</taxon>
        <taxon>Cohnella</taxon>
    </lineage>
</organism>
<feature type="chain" id="PRO_5017560390" description="WD40 repeat protein" evidence="1">
    <location>
        <begin position="37"/>
        <end position="377"/>
    </location>
</feature>
<dbReference type="AlphaFoldDB" id="A0A3D9JU19"/>
<name>A0A3D9JU19_9BACL</name>
<evidence type="ECO:0000313" key="2">
    <source>
        <dbReference type="EMBL" id="RED77420.1"/>
    </source>
</evidence>
<comment type="caution">
    <text evidence="2">The sequence shown here is derived from an EMBL/GenBank/DDBJ whole genome shotgun (WGS) entry which is preliminary data.</text>
</comment>
<dbReference type="InterPro" id="IPR011042">
    <property type="entry name" value="6-blade_b-propeller_TolB-like"/>
</dbReference>
<gene>
    <name evidence="2" type="ORF">DFP98_10931</name>
</gene>
<dbReference type="Proteomes" id="UP000256977">
    <property type="component" value="Unassembled WGS sequence"/>
</dbReference>
<evidence type="ECO:0000256" key="1">
    <source>
        <dbReference type="SAM" id="SignalP"/>
    </source>
</evidence>
<proteinExistence type="predicted"/>
<dbReference type="EMBL" id="QRDZ01000009">
    <property type="protein sequence ID" value="RED77420.1"/>
    <property type="molecule type" value="Genomic_DNA"/>
</dbReference>
<reference evidence="2 3" key="1">
    <citation type="submission" date="2018-07" db="EMBL/GenBank/DDBJ databases">
        <title>Genomic Encyclopedia of Type Strains, Phase III (KMG-III): the genomes of soil and plant-associated and newly described type strains.</title>
        <authorList>
            <person name="Whitman W."/>
        </authorList>
    </citation>
    <scope>NUCLEOTIDE SEQUENCE [LARGE SCALE GENOMIC DNA]</scope>
    <source>
        <strain evidence="2 3">CECT 7287</strain>
    </source>
</reference>
<feature type="signal peptide" evidence="1">
    <location>
        <begin position="1"/>
        <end position="36"/>
    </location>
</feature>
<dbReference type="Gene3D" id="2.120.10.30">
    <property type="entry name" value="TolB, C-terminal domain"/>
    <property type="match status" value="1"/>
</dbReference>